<evidence type="ECO:0000256" key="6">
    <source>
        <dbReference type="ARBA" id="ARBA00022798"/>
    </source>
</evidence>
<evidence type="ECO:0000256" key="3">
    <source>
        <dbReference type="ARBA" id="ARBA00012095"/>
    </source>
</evidence>
<sequence>MLTVENTLKWLELFDAKIQAEKDYLSELDTPIGDGDHGNNMSRGLLAVHDALTKQQPTDVQGILKTTAMMLISKVGGASGPLYGTAFLEMAKLSSTTLEVGPLLAAGLEGIQKRGHAQVGEKTLIDVWAPVVKAVEDGTLDVAAIEAAVESTKDMQATKGRASYVGERSIGHVDPGAASSGYLFTTMLMAGVLS</sequence>
<organism evidence="10 13">
    <name type="scientific">Latilactobacillus curvatus</name>
    <name type="common">Lactobacillus curvatus</name>
    <dbReference type="NCBI Taxonomy" id="28038"/>
    <lineage>
        <taxon>Bacteria</taxon>
        <taxon>Bacillati</taxon>
        <taxon>Bacillota</taxon>
        <taxon>Bacilli</taxon>
        <taxon>Lactobacillales</taxon>
        <taxon>Lactobacillaceae</taxon>
        <taxon>Latilactobacillus</taxon>
    </lineage>
</organism>
<evidence type="ECO:0000313" key="14">
    <source>
        <dbReference type="Proteomes" id="UP000257607"/>
    </source>
</evidence>
<evidence type="ECO:0000313" key="12">
    <source>
        <dbReference type="EMBL" id="BCX30940.1"/>
    </source>
</evidence>
<keyword evidence="6" id="KW-0319">Glycerol metabolism</keyword>
<evidence type="ECO:0000259" key="9">
    <source>
        <dbReference type="PROSITE" id="PS51480"/>
    </source>
</evidence>
<dbReference type="PROSITE" id="PS51480">
    <property type="entry name" value="DHAL"/>
    <property type="match status" value="1"/>
</dbReference>
<dbReference type="OrthoDB" id="9800291at2"/>
<dbReference type="Proteomes" id="UP000825100">
    <property type="component" value="Chromosome"/>
</dbReference>
<dbReference type="InterPro" id="IPR012737">
    <property type="entry name" value="DhaK_L_YcgS"/>
</dbReference>
<dbReference type="EMBL" id="CP022474">
    <property type="protein sequence ID" value="ASN59455.1"/>
    <property type="molecule type" value="Genomic_DNA"/>
</dbReference>
<dbReference type="SUPFAM" id="SSF101473">
    <property type="entry name" value="DhaL-like"/>
    <property type="match status" value="1"/>
</dbReference>
<gene>
    <name evidence="10" type="primary">dhaL</name>
    <name evidence="12" type="synonym">dAK_2</name>
    <name evidence="10" type="ORF">CG419_01930</name>
    <name evidence="11" type="ORF">DT351_02005</name>
    <name evidence="12" type="ORF">LTWDN19_15070</name>
</gene>
<reference evidence="12 15" key="3">
    <citation type="submission" date="2021-05" db="EMBL/GenBank/DDBJ databases">
        <title>Complete Genome Sequence of Latilactobacillus sp. Strain WDN19, a High D-Aspartate-producing Lactic Acid Bacterium Isolated from a Japanese Pickle.</title>
        <authorList>
            <person name="Kajitani K."/>
            <person name="Takahashi S."/>
        </authorList>
    </citation>
    <scope>NUCLEOTIDE SEQUENCE [LARGE SCALE GENOMIC DNA]</scope>
    <source>
        <strain evidence="12 15">WDN19</strain>
    </source>
</reference>
<dbReference type="Proteomes" id="UP000199749">
    <property type="component" value="Chromosome"/>
</dbReference>
<reference evidence="11 14" key="2">
    <citation type="submission" date="2018-07" db="EMBL/GenBank/DDBJ databases">
        <title>Lactobacillus curvatus genome sequence.</title>
        <authorList>
            <person name="Prechtl R."/>
        </authorList>
    </citation>
    <scope>NUCLEOTIDE SEQUENCE [LARGE SCALE GENOMIC DNA]</scope>
    <source>
        <strain evidence="11 14">TMW 1.1928</strain>
    </source>
</reference>
<reference evidence="10 13" key="1">
    <citation type="submission" date="2017-07" db="EMBL/GenBank/DDBJ databases">
        <title>Lactobacillus curvatus MRS6 whole genome.</title>
        <authorList>
            <person name="Jans C."/>
            <person name="Lagler S."/>
            <person name="Lacroix C."/>
            <person name="Meile L."/>
            <person name="Stevens M.J.A."/>
        </authorList>
    </citation>
    <scope>NUCLEOTIDE SEQUENCE [LARGE SCALE GENOMIC DNA]</scope>
    <source>
        <strain evidence="10 13">MRS6</strain>
    </source>
</reference>
<name>A0A1B2A5G3_LATCU</name>
<evidence type="ECO:0000256" key="2">
    <source>
        <dbReference type="ARBA" id="ARBA00004745"/>
    </source>
</evidence>
<evidence type="ECO:0000256" key="7">
    <source>
        <dbReference type="ARBA" id="ARBA00046577"/>
    </source>
</evidence>
<dbReference type="AlphaFoldDB" id="A0A1B2A5G3"/>
<dbReference type="NCBIfam" id="TIGR02365">
    <property type="entry name" value="dha_L_ycgS"/>
    <property type="match status" value="1"/>
</dbReference>
<keyword evidence="15" id="KW-1185">Reference proteome</keyword>
<dbReference type="Pfam" id="PF02734">
    <property type="entry name" value="Dak2"/>
    <property type="match status" value="1"/>
</dbReference>
<dbReference type="EC" id="2.7.1.121" evidence="3"/>
<dbReference type="RefSeq" id="WP_004270374.1">
    <property type="nucleotide sequence ID" value="NZ_AP024685.1"/>
</dbReference>
<dbReference type="FunFam" id="1.25.40.340:FF:000002">
    <property type="entry name" value="Dihydroxyacetone kinase, L subunit"/>
    <property type="match status" value="1"/>
</dbReference>
<comment type="catalytic activity">
    <reaction evidence="1">
        <text>dihydroxyacetone + phosphoenolpyruvate = dihydroxyacetone phosphate + pyruvate</text>
        <dbReference type="Rhea" id="RHEA:18381"/>
        <dbReference type="ChEBI" id="CHEBI:15361"/>
        <dbReference type="ChEBI" id="CHEBI:16016"/>
        <dbReference type="ChEBI" id="CHEBI:57642"/>
        <dbReference type="ChEBI" id="CHEBI:58702"/>
        <dbReference type="EC" id="2.7.1.121"/>
    </reaction>
</comment>
<evidence type="ECO:0000313" key="15">
    <source>
        <dbReference type="Proteomes" id="UP000825100"/>
    </source>
</evidence>
<dbReference type="InterPro" id="IPR004007">
    <property type="entry name" value="DhaL_dom"/>
</dbReference>
<evidence type="ECO:0000256" key="4">
    <source>
        <dbReference type="ARBA" id="ARBA00022679"/>
    </source>
</evidence>
<dbReference type="EMBL" id="CP031003">
    <property type="protein sequence ID" value="AXN35206.1"/>
    <property type="molecule type" value="Genomic_DNA"/>
</dbReference>
<comment type="pathway">
    <text evidence="2">Polyol metabolism; glycerol degradation.</text>
</comment>
<dbReference type="InterPro" id="IPR050861">
    <property type="entry name" value="Dihydroxyacetone_Kinase"/>
</dbReference>
<dbReference type="PANTHER" id="PTHR28629:SF4">
    <property type="entry name" value="TRIOKINASE_FMN CYCLASE"/>
    <property type="match status" value="1"/>
</dbReference>
<evidence type="ECO:0000256" key="8">
    <source>
        <dbReference type="ARBA" id="ARBA00055771"/>
    </source>
</evidence>
<dbReference type="PANTHER" id="PTHR28629">
    <property type="entry name" value="TRIOKINASE/FMN CYCLASE"/>
    <property type="match status" value="1"/>
</dbReference>
<dbReference type="GO" id="GO:0005829">
    <property type="term" value="C:cytosol"/>
    <property type="evidence" value="ECO:0007669"/>
    <property type="project" value="TreeGrafter"/>
</dbReference>
<evidence type="ECO:0000313" key="11">
    <source>
        <dbReference type="EMBL" id="AXN35206.1"/>
    </source>
</evidence>
<dbReference type="Gene3D" id="1.25.40.340">
    <property type="match status" value="1"/>
</dbReference>
<keyword evidence="5 10" id="KW-0418">Kinase</keyword>
<dbReference type="InterPro" id="IPR036117">
    <property type="entry name" value="DhaL_dom_sf"/>
</dbReference>
<evidence type="ECO:0000256" key="5">
    <source>
        <dbReference type="ARBA" id="ARBA00022777"/>
    </source>
</evidence>
<feature type="domain" description="DhaL" evidence="9">
    <location>
        <begin position="5"/>
        <end position="189"/>
    </location>
</feature>
<dbReference type="Proteomes" id="UP000257607">
    <property type="component" value="Chromosome"/>
</dbReference>
<dbReference type="GO" id="GO:0047324">
    <property type="term" value="F:phosphoenolpyruvate-glycerone phosphotransferase activity"/>
    <property type="evidence" value="ECO:0007669"/>
    <property type="project" value="UniProtKB-EC"/>
</dbReference>
<protein>
    <recommendedName>
        <fullName evidence="3">phosphoenolpyruvate--glycerone phosphotransferase</fullName>
        <ecNumber evidence="3">2.7.1.121</ecNumber>
    </recommendedName>
</protein>
<accession>A0A1B2A5G3</accession>
<dbReference type="EMBL" id="AP024685">
    <property type="protein sequence ID" value="BCX30940.1"/>
    <property type="molecule type" value="Genomic_DNA"/>
</dbReference>
<proteinExistence type="predicted"/>
<evidence type="ECO:0000313" key="10">
    <source>
        <dbReference type="EMBL" id="ASN59455.1"/>
    </source>
</evidence>
<evidence type="ECO:0000313" key="13">
    <source>
        <dbReference type="Proteomes" id="UP000199749"/>
    </source>
</evidence>
<dbReference type="GO" id="GO:0004371">
    <property type="term" value="F:glycerone kinase activity"/>
    <property type="evidence" value="ECO:0007669"/>
    <property type="project" value="InterPro"/>
</dbReference>
<comment type="function">
    <text evidence="8">ADP-binding subunit of the dihydroxyacetone kinase, which is responsible for the phosphoenolpyruvate (PEP)-dependent phosphorylation of dihydroxyacetone. DhaL-ADP is converted to DhaL-ATP via a phosphoryl group transfer from DhaM and transmits it to dihydroxyacetone binds to DhaK.</text>
</comment>
<dbReference type="GO" id="GO:0019563">
    <property type="term" value="P:glycerol catabolic process"/>
    <property type="evidence" value="ECO:0007669"/>
    <property type="project" value="TreeGrafter"/>
</dbReference>
<keyword evidence="4" id="KW-0808">Transferase</keyword>
<comment type="subunit">
    <text evidence="7">Homodimer. The dihydroxyacetone kinase complex is composed of a homodimer of DhaM, a homodimer of DhaK and the subunit DhaL.</text>
</comment>
<evidence type="ECO:0000256" key="1">
    <source>
        <dbReference type="ARBA" id="ARBA00001113"/>
    </source>
</evidence>
<dbReference type="SMART" id="SM01120">
    <property type="entry name" value="Dak2"/>
    <property type="match status" value="1"/>
</dbReference>